<accession>A0ABQ1VK51</accession>
<comment type="caution">
    <text evidence="2">The sequence shown here is derived from an EMBL/GenBank/DDBJ whole genome shotgun (WGS) entry which is preliminary data.</text>
</comment>
<evidence type="ECO:0000256" key="1">
    <source>
        <dbReference type="SAM" id="Phobius"/>
    </source>
</evidence>
<keyword evidence="1" id="KW-0472">Membrane</keyword>
<reference evidence="3" key="1">
    <citation type="journal article" date="2019" name="Int. J. Syst. Evol. Microbiol.">
        <title>The Global Catalogue of Microorganisms (GCM) 10K type strain sequencing project: providing services to taxonomists for standard genome sequencing and annotation.</title>
        <authorList>
            <consortium name="The Broad Institute Genomics Platform"/>
            <consortium name="The Broad Institute Genome Sequencing Center for Infectious Disease"/>
            <person name="Wu L."/>
            <person name="Ma J."/>
        </authorList>
    </citation>
    <scope>NUCLEOTIDE SEQUENCE [LARGE SCALE GENOMIC DNA]</scope>
    <source>
        <strain evidence="3">CGMCC 1.15419</strain>
    </source>
</reference>
<keyword evidence="1" id="KW-1133">Transmembrane helix</keyword>
<organism evidence="2 3">
    <name type="scientific">Paracoccus acridae</name>
    <dbReference type="NCBI Taxonomy" id="1795310"/>
    <lineage>
        <taxon>Bacteria</taxon>
        <taxon>Pseudomonadati</taxon>
        <taxon>Pseudomonadota</taxon>
        <taxon>Alphaproteobacteria</taxon>
        <taxon>Rhodobacterales</taxon>
        <taxon>Paracoccaceae</taxon>
        <taxon>Paracoccus</taxon>
    </lineage>
</organism>
<evidence type="ECO:0000313" key="2">
    <source>
        <dbReference type="EMBL" id="GGF74607.1"/>
    </source>
</evidence>
<dbReference type="RefSeq" id="WP_188715887.1">
    <property type="nucleotide sequence ID" value="NZ_BMIV01000011.1"/>
</dbReference>
<proteinExistence type="predicted"/>
<gene>
    <name evidence="2" type="ORF">GCM10011402_29090</name>
</gene>
<dbReference type="Proteomes" id="UP000640509">
    <property type="component" value="Unassembled WGS sequence"/>
</dbReference>
<keyword evidence="1" id="KW-0812">Transmembrane</keyword>
<sequence length="61" mass="6581">MLRQLHLPLQMSESLKGSSVPVPRPTTLLSKDRPMVNFLATAAVMFLAAIIMFGLAVAAMP</sequence>
<protein>
    <submittedName>
        <fullName evidence="2">Uncharacterized protein</fullName>
    </submittedName>
</protein>
<evidence type="ECO:0000313" key="3">
    <source>
        <dbReference type="Proteomes" id="UP000640509"/>
    </source>
</evidence>
<dbReference type="EMBL" id="BMIV01000011">
    <property type="protein sequence ID" value="GGF74607.1"/>
    <property type="molecule type" value="Genomic_DNA"/>
</dbReference>
<feature type="transmembrane region" description="Helical" evidence="1">
    <location>
        <begin position="38"/>
        <end position="60"/>
    </location>
</feature>
<name>A0ABQ1VK51_9RHOB</name>
<keyword evidence="3" id="KW-1185">Reference proteome</keyword>